<evidence type="ECO:0000256" key="1">
    <source>
        <dbReference type="SAM" id="MobiDB-lite"/>
    </source>
</evidence>
<keyword evidence="4" id="KW-1185">Reference proteome</keyword>
<protein>
    <submittedName>
        <fullName evidence="3">Uncharacterized protein</fullName>
    </submittedName>
</protein>
<dbReference type="Proteomes" id="UP001163846">
    <property type="component" value="Unassembled WGS sequence"/>
</dbReference>
<organism evidence="3 4">
    <name type="scientific">Lentinula raphanica</name>
    <dbReference type="NCBI Taxonomy" id="153919"/>
    <lineage>
        <taxon>Eukaryota</taxon>
        <taxon>Fungi</taxon>
        <taxon>Dikarya</taxon>
        <taxon>Basidiomycota</taxon>
        <taxon>Agaricomycotina</taxon>
        <taxon>Agaricomycetes</taxon>
        <taxon>Agaricomycetidae</taxon>
        <taxon>Agaricales</taxon>
        <taxon>Marasmiineae</taxon>
        <taxon>Omphalotaceae</taxon>
        <taxon>Lentinula</taxon>
    </lineage>
</organism>
<accession>A0AA38P052</accession>
<gene>
    <name evidence="3" type="ORF">F5878DRAFT_713047</name>
</gene>
<feature type="region of interest" description="Disordered" evidence="1">
    <location>
        <begin position="34"/>
        <end position="57"/>
    </location>
</feature>
<reference evidence="3" key="1">
    <citation type="submission" date="2022-08" db="EMBL/GenBank/DDBJ databases">
        <authorList>
            <consortium name="DOE Joint Genome Institute"/>
            <person name="Min B."/>
            <person name="Riley R."/>
            <person name="Sierra-Patev S."/>
            <person name="Naranjo-Ortiz M."/>
            <person name="Looney B."/>
            <person name="Konkel Z."/>
            <person name="Slot J.C."/>
            <person name="Sakamoto Y."/>
            <person name="Steenwyk J.L."/>
            <person name="Rokas A."/>
            <person name="Carro J."/>
            <person name="Camarero S."/>
            <person name="Ferreira P."/>
            <person name="Molpeceres G."/>
            <person name="Ruiz-Duenas F.J."/>
            <person name="Serrano A."/>
            <person name="Henrissat B."/>
            <person name="Drula E."/>
            <person name="Hughes K.W."/>
            <person name="Mata J.L."/>
            <person name="Ishikawa N.K."/>
            <person name="Vargas-Isla R."/>
            <person name="Ushijima S."/>
            <person name="Smith C.A."/>
            <person name="Ahrendt S."/>
            <person name="Andreopoulos W."/>
            <person name="He G."/>
            <person name="Labutti K."/>
            <person name="Lipzen A."/>
            <person name="Ng V."/>
            <person name="Sandor L."/>
            <person name="Barry K."/>
            <person name="Martinez A.T."/>
            <person name="Xiao Y."/>
            <person name="Gibbons J.G."/>
            <person name="Terashima K."/>
            <person name="Hibbett D.S."/>
            <person name="Grigoriev I.V."/>
        </authorList>
    </citation>
    <scope>NUCLEOTIDE SEQUENCE</scope>
    <source>
        <strain evidence="3">TFB9207</strain>
    </source>
</reference>
<sequence>MYLFRNIFMRGSLAVHVLLLLIIATAIALPMSSSTKSSEKPQKRAGKKARPDVTVPSTSNARTLKKLKMAGSGFNEAGPSGSINFAIAEAFDAKSFETPSKPQELIIAVIIEGGEKLWTRGEEVSSQANWFMAMLPVEQLANIDDDSDEHRVRVVAYRTIRDMASHSNYKWARQHASNRLHDVYGRQVELSKNYLILEIARVTTKIPISNIRHSLARSMRNNFYEYRSDKLPNVPSIYQSLILLHNATLHEPGVAHVEPEILNVSKSSDFGKAFYQMVEKKGTGVGQELSVEQKWEWELYERITSGDVNLETSLWKHKNHDILEDLWDEVYEVPRELLHGQDIDLDPKWKDSESWGNVLDETFDPSGHH</sequence>
<evidence type="ECO:0000256" key="2">
    <source>
        <dbReference type="SAM" id="SignalP"/>
    </source>
</evidence>
<evidence type="ECO:0000313" key="4">
    <source>
        <dbReference type="Proteomes" id="UP001163846"/>
    </source>
</evidence>
<keyword evidence="2" id="KW-0732">Signal</keyword>
<dbReference type="AlphaFoldDB" id="A0AA38P052"/>
<comment type="caution">
    <text evidence="3">The sequence shown here is derived from an EMBL/GenBank/DDBJ whole genome shotgun (WGS) entry which is preliminary data.</text>
</comment>
<name>A0AA38P052_9AGAR</name>
<proteinExistence type="predicted"/>
<dbReference type="EMBL" id="MU806632">
    <property type="protein sequence ID" value="KAJ3833801.1"/>
    <property type="molecule type" value="Genomic_DNA"/>
</dbReference>
<feature type="signal peptide" evidence="2">
    <location>
        <begin position="1"/>
        <end position="28"/>
    </location>
</feature>
<feature type="chain" id="PRO_5041344915" evidence="2">
    <location>
        <begin position="29"/>
        <end position="369"/>
    </location>
</feature>
<evidence type="ECO:0000313" key="3">
    <source>
        <dbReference type="EMBL" id="KAJ3833801.1"/>
    </source>
</evidence>